<reference evidence="4 5" key="1">
    <citation type="submission" date="2021-01" db="EMBL/GenBank/DDBJ databases">
        <title>Genomic Encyclopedia of Type Strains, Phase IV (KMG-IV): sequencing the most valuable type-strain genomes for metagenomic binning, comparative biology and taxonomic classification.</title>
        <authorList>
            <person name="Goeker M."/>
        </authorList>
    </citation>
    <scope>NUCLEOTIDE SEQUENCE [LARGE SCALE GENOMIC DNA]</scope>
    <source>
        <strain evidence="4 5">DSM 100968</strain>
    </source>
</reference>
<proteinExistence type="predicted"/>
<dbReference type="InterPro" id="IPR012867">
    <property type="entry name" value="DUF1648"/>
</dbReference>
<feature type="transmembrane region" description="Helical" evidence="1">
    <location>
        <begin position="54"/>
        <end position="74"/>
    </location>
</feature>
<evidence type="ECO:0000313" key="5">
    <source>
        <dbReference type="Proteomes" id="UP000823201"/>
    </source>
</evidence>
<feature type="transmembrane region" description="Helical" evidence="1">
    <location>
        <begin position="261"/>
        <end position="282"/>
    </location>
</feature>
<keyword evidence="5" id="KW-1185">Reference proteome</keyword>
<feature type="transmembrane region" description="Helical" evidence="1">
    <location>
        <begin position="333"/>
        <end position="351"/>
    </location>
</feature>
<feature type="domain" description="DUF1648" evidence="2">
    <location>
        <begin position="145"/>
        <end position="189"/>
    </location>
</feature>
<evidence type="ECO:0000313" key="4">
    <source>
        <dbReference type="EMBL" id="MBM7657517.1"/>
    </source>
</evidence>
<name>A0ABS2Q6U5_9BACL</name>
<evidence type="ECO:0000259" key="3">
    <source>
        <dbReference type="Pfam" id="PF19124"/>
    </source>
</evidence>
<feature type="transmembrane region" description="Helical" evidence="1">
    <location>
        <begin position="138"/>
        <end position="160"/>
    </location>
</feature>
<feature type="transmembrane region" description="Helical" evidence="1">
    <location>
        <begin position="6"/>
        <end position="25"/>
    </location>
</feature>
<protein>
    <submittedName>
        <fullName evidence="4">Membrane protein</fullName>
    </submittedName>
</protein>
<dbReference type="Pfam" id="PF19124">
    <property type="entry name" value="DUF5808"/>
    <property type="match status" value="1"/>
</dbReference>
<feature type="domain" description="DUF5808" evidence="3">
    <location>
        <begin position="311"/>
        <end position="335"/>
    </location>
</feature>
<feature type="transmembrane region" description="Helical" evidence="1">
    <location>
        <begin position="228"/>
        <end position="249"/>
    </location>
</feature>
<dbReference type="InterPro" id="IPR043831">
    <property type="entry name" value="DUF5808"/>
</dbReference>
<keyword evidence="1" id="KW-0812">Transmembrane</keyword>
<dbReference type="EMBL" id="JAFBEV010000006">
    <property type="protein sequence ID" value="MBM7657517.1"/>
    <property type="molecule type" value="Genomic_DNA"/>
</dbReference>
<dbReference type="RefSeq" id="WP_205005860.1">
    <property type="nucleotide sequence ID" value="NZ_CBCRXA010000014.1"/>
</dbReference>
<feature type="transmembrane region" description="Helical" evidence="1">
    <location>
        <begin position="80"/>
        <end position="100"/>
    </location>
</feature>
<accession>A0ABS2Q6U5</accession>
<dbReference type="Proteomes" id="UP000823201">
    <property type="component" value="Unassembled WGS sequence"/>
</dbReference>
<keyword evidence="1" id="KW-1133">Transmembrane helix</keyword>
<dbReference type="Pfam" id="PF07853">
    <property type="entry name" value="DUF1648"/>
    <property type="match status" value="1"/>
</dbReference>
<gene>
    <name evidence="4" type="ORF">JOC27_000966</name>
</gene>
<evidence type="ECO:0000256" key="1">
    <source>
        <dbReference type="SAM" id="Phobius"/>
    </source>
</evidence>
<dbReference type="PANTHER" id="PTHR37810:SF9">
    <property type="entry name" value="MEMBRANE PROTEIN"/>
    <property type="match status" value="1"/>
</dbReference>
<sequence>MLSISHASIITFWTLAVLFCIQPWFSRKNVLFGVVFPDAAVWQAPVPKRIIRRYIIGTGLAAVLLFIVWIVSFSRLERSISFNLAMAALLIGDSAFFVLANRQTRTYKKAVVPADRLTNKMIIDTTQSAHEPLMPLSWLLALLPLFLATIAVAIWGYPFMGSNIPTHYGLTGPDAWTHKSPLAVMQPLIFDVLLVIIILFTRRAPAAVKGNPNAAPGYALYRKWLNGLLILFGLVTELLFFLMELSLIRPIHTYLAPALTWVFPVLSSFTLLLIAFMAYLFFRMVRAKESSGPIFDNDRHWIWGLFYFNRSDPSLFIEKRIGIGYTVNMAHPIAWLILVGILAAVVISSIYH</sequence>
<dbReference type="PANTHER" id="PTHR37810">
    <property type="entry name" value="IMMUNITY PROTEIN SDPI"/>
    <property type="match status" value="1"/>
</dbReference>
<comment type="caution">
    <text evidence="4">The sequence shown here is derived from an EMBL/GenBank/DDBJ whole genome shotgun (WGS) entry which is preliminary data.</text>
</comment>
<feature type="transmembrane region" description="Helical" evidence="1">
    <location>
        <begin position="180"/>
        <end position="200"/>
    </location>
</feature>
<keyword evidence="1" id="KW-0472">Membrane</keyword>
<evidence type="ECO:0000259" key="2">
    <source>
        <dbReference type="Pfam" id="PF07853"/>
    </source>
</evidence>
<organism evidence="4 5">
    <name type="scientific">Sporolactobacillus spathodeae</name>
    <dbReference type="NCBI Taxonomy" id="1465502"/>
    <lineage>
        <taxon>Bacteria</taxon>
        <taxon>Bacillati</taxon>
        <taxon>Bacillota</taxon>
        <taxon>Bacilli</taxon>
        <taxon>Bacillales</taxon>
        <taxon>Sporolactobacillaceae</taxon>
        <taxon>Sporolactobacillus</taxon>
    </lineage>
</organism>